<comment type="caution">
    <text evidence="10">The sequence shown here is derived from an EMBL/GenBank/DDBJ whole genome shotgun (WGS) entry which is preliminary data.</text>
</comment>
<evidence type="ECO:0000256" key="5">
    <source>
        <dbReference type="ARBA" id="ARBA00022984"/>
    </source>
</evidence>
<keyword evidence="3 9" id="KW-0812">Transmembrane</keyword>
<comment type="subcellular location">
    <subcellularLocation>
        <location evidence="1">Cell membrane</location>
        <topology evidence="1">Multi-pass membrane protein</topology>
    </subcellularLocation>
</comment>
<feature type="transmembrane region" description="Helical" evidence="9">
    <location>
        <begin position="82"/>
        <end position="101"/>
    </location>
</feature>
<dbReference type="Proteomes" id="UP000316252">
    <property type="component" value="Unassembled WGS sequence"/>
</dbReference>
<feature type="transmembrane region" description="Helical" evidence="9">
    <location>
        <begin position="113"/>
        <end position="140"/>
    </location>
</feature>
<dbReference type="InterPro" id="IPR004268">
    <property type="entry name" value="MurJ"/>
</dbReference>
<feature type="transmembrane region" description="Helical" evidence="9">
    <location>
        <begin position="191"/>
        <end position="215"/>
    </location>
</feature>
<evidence type="ECO:0000256" key="6">
    <source>
        <dbReference type="ARBA" id="ARBA00022989"/>
    </source>
</evidence>
<dbReference type="GO" id="GO:0015648">
    <property type="term" value="F:lipid-linked peptidoglycan transporter activity"/>
    <property type="evidence" value="ECO:0007669"/>
    <property type="project" value="TreeGrafter"/>
</dbReference>
<organism evidence="10 11">
    <name type="scientific">Schumannella soli</name>
    <dbReference type="NCBI Taxonomy" id="2590779"/>
    <lineage>
        <taxon>Bacteria</taxon>
        <taxon>Bacillati</taxon>
        <taxon>Actinomycetota</taxon>
        <taxon>Actinomycetes</taxon>
        <taxon>Micrococcales</taxon>
        <taxon>Microbacteriaceae</taxon>
        <taxon>Schumannella</taxon>
    </lineage>
</organism>
<dbReference type="AlphaFoldDB" id="A0A506Y9L3"/>
<keyword evidence="7 9" id="KW-0472">Membrane</keyword>
<keyword evidence="4" id="KW-0133">Cell shape</keyword>
<proteinExistence type="predicted"/>
<dbReference type="PRINTS" id="PR01806">
    <property type="entry name" value="VIRFACTRMVIN"/>
</dbReference>
<gene>
    <name evidence="10" type="ORF">FJ657_03880</name>
</gene>
<feature type="transmembrane region" description="Helical" evidence="9">
    <location>
        <begin position="394"/>
        <end position="413"/>
    </location>
</feature>
<dbReference type="CDD" id="cd13123">
    <property type="entry name" value="MATE_MurJ_like"/>
    <property type="match status" value="1"/>
</dbReference>
<feature type="transmembrane region" description="Helical" evidence="9">
    <location>
        <begin position="53"/>
        <end position="76"/>
    </location>
</feature>
<feature type="compositionally biased region" description="Low complexity" evidence="8">
    <location>
        <begin position="9"/>
        <end position="30"/>
    </location>
</feature>
<reference evidence="10 11" key="1">
    <citation type="submission" date="2019-06" db="EMBL/GenBank/DDBJ databases">
        <authorList>
            <person name="Li F."/>
        </authorList>
    </citation>
    <scope>NUCLEOTIDE SEQUENCE [LARGE SCALE GENOMIC DNA]</scope>
    <source>
        <strain evidence="10 11">10F1D-1</strain>
    </source>
</reference>
<evidence type="ECO:0000256" key="2">
    <source>
        <dbReference type="ARBA" id="ARBA00022475"/>
    </source>
</evidence>
<keyword evidence="2" id="KW-1003">Cell membrane</keyword>
<feature type="region of interest" description="Disordered" evidence="8">
    <location>
        <begin position="1"/>
        <end position="30"/>
    </location>
</feature>
<feature type="transmembrane region" description="Helical" evidence="9">
    <location>
        <begin position="272"/>
        <end position="293"/>
    </location>
</feature>
<feature type="transmembrane region" description="Helical" evidence="9">
    <location>
        <begin position="491"/>
        <end position="513"/>
    </location>
</feature>
<protein>
    <submittedName>
        <fullName evidence="10">Murein biosynthesis integral membrane protein MurJ</fullName>
    </submittedName>
</protein>
<dbReference type="GO" id="GO:0034204">
    <property type="term" value="P:lipid translocation"/>
    <property type="evidence" value="ECO:0007669"/>
    <property type="project" value="TreeGrafter"/>
</dbReference>
<evidence type="ECO:0000256" key="7">
    <source>
        <dbReference type="ARBA" id="ARBA00023136"/>
    </source>
</evidence>
<accession>A0A506Y9L3</accession>
<dbReference type="GO" id="GO:0005886">
    <property type="term" value="C:plasma membrane"/>
    <property type="evidence" value="ECO:0007669"/>
    <property type="project" value="UniProtKB-SubCell"/>
</dbReference>
<keyword evidence="6 9" id="KW-1133">Transmembrane helix</keyword>
<name>A0A506Y9L3_9MICO</name>
<keyword evidence="5" id="KW-0573">Peptidoglycan synthesis</keyword>
<sequence>MADPIPGETPTAPAPSAAAPDAATAAPRPASPGIGRASVMLAGGTLVSRGLGFVNLGLLSAVIGYVGVGANAFTVANGLPNQIYLLIAGGLLSAVLVPQIVKSALHDDGGQGFVNRLVTLGLTVFAGVTVLATLCAPLLVLAFANGNGQLKGAGIELATVFAYLCLPQIFFYAMYSLLGEVLNARGVFGPFAWAPIVNNVVAITGLIVFAVLYGVDPAHRDPASWDAQKILVLGGTTTLGVAAQAVTLCLFWRRTGLKFRPDFRWKGMGLGATGKIVGWTFGMLLISQGSGIVQNQIATLADPDDASVAAIRVAWTIFVLPHSLIALSIATPYFTRMSAHARDGDLASLRSDLSGALRSVGLLIAGSAVVFATAAIPLINVFGHTAPHALPQTSLVLLAYLAGLVPFSALFLVQRAFFALSDTRTPFFIQLLQALVFTVGALTLIGTPSDRLAIGIALWTSASIIVQLIVSIIVLRRRLGGFDGRRLARRYGAFLICTIPAAAAGLAVLWLLGGWGVVDGSGGGFAVADRGPSILSAAAIAAAAGIVYFAAVLIARVPEVRELAGPLNRLLRRG</sequence>
<evidence type="ECO:0000256" key="1">
    <source>
        <dbReference type="ARBA" id="ARBA00004651"/>
    </source>
</evidence>
<dbReference type="RefSeq" id="WP_141162324.1">
    <property type="nucleotide sequence ID" value="NZ_VHQG01000001.1"/>
</dbReference>
<dbReference type="GO" id="GO:0008360">
    <property type="term" value="P:regulation of cell shape"/>
    <property type="evidence" value="ECO:0007669"/>
    <property type="project" value="UniProtKB-KW"/>
</dbReference>
<evidence type="ECO:0000256" key="4">
    <source>
        <dbReference type="ARBA" id="ARBA00022960"/>
    </source>
</evidence>
<feature type="transmembrane region" description="Helical" evidence="9">
    <location>
        <begin position="425"/>
        <end position="446"/>
    </location>
</feature>
<evidence type="ECO:0000256" key="8">
    <source>
        <dbReference type="SAM" id="MobiDB-lite"/>
    </source>
</evidence>
<feature type="transmembrane region" description="Helical" evidence="9">
    <location>
        <begin position="452"/>
        <end position="475"/>
    </location>
</feature>
<evidence type="ECO:0000313" key="10">
    <source>
        <dbReference type="EMBL" id="TPW77798.1"/>
    </source>
</evidence>
<evidence type="ECO:0000256" key="9">
    <source>
        <dbReference type="SAM" id="Phobius"/>
    </source>
</evidence>
<feature type="transmembrane region" description="Helical" evidence="9">
    <location>
        <begin position="533"/>
        <end position="555"/>
    </location>
</feature>
<feature type="transmembrane region" description="Helical" evidence="9">
    <location>
        <begin position="230"/>
        <end position="252"/>
    </location>
</feature>
<keyword evidence="11" id="KW-1185">Reference proteome</keyword>
<evidence type="ECO:0000313" key="11">
    <source>
        <dbReference type="Proteomes" id="UP000316252"/>
    </source>
</evidence>
<feature type="transmembrane region" description="Helical" evidence="9">
    <location>
        <begin position="356"/>
        <end position="382"/>
    </location>
</feature>
<dbReference type="OrthoDB" id="9786339at2"/>
<dbReference type="PANTHER" id="PTHR47019:SF1">
    <property type="entry name" value="LIPID II FLIPPASE MURJ"/>
    <property type="match status" value="1"/>
</dbReference>
<dbReference type="Pfam" id="PF03023">
    <property type="entry name" value="MurJ"/>
    <property type="match status" value="1"/>
</dbReference>
<feature type="transmembrane region" description="Helical" evidence="9">
    <location>
        <begin position="160"/>
        <end position="179"/>
    </location>
</feature>
<dbReference type="PANTHER" id="PTHR47019">
    <property type="entry name" value="LIPID II FLIPPASE MURJ"/>
    <property type="match status" value="1"/>
</dbReference>
<dbReference type="GO" id="GO:0009252">
    <property type="term" value="P:peptidoglycan biosynthetic process"/>
    <property type="evidence" value="ECO:0007669"/>
    <property type="project" value="UniProtKB-KW"/>
</dbReference>
<dbReference type="EMBL" id="VHQG01000001">
    <property type="protein sequence ID" value="TPW77798.1"/>
    <property type="molecule type" value="Genomic_DNA"/>
</dbReference>
<dbReference type="InterPro" id="IPR051050">
    <property type="entry name" value="Lipid_II_flippase_MurJ/MviN"/>
</dbReference>
<feature type="transmembrane region" description="Helical" evidence="9">
    <location>
        <begin position="313"/>
        <end position="335"/>
    </location>
</feature>
<evidence type="ECO:0000256" key="3">
    <source>
        <dbReference type="ARBA" id="ARBA00022692"/>
    </source>
</evidence>